<dbReference type="InterPro" id="IPR027417">
    <property type="entry name" value="P-loop_NTPase"/>
</dbReference>
<evidence type="ECO:0000313" key="8">
    <source>
        <dbReference type="EMBL" id="MCR0983837.1"/>
    </source>
</evidence>
<keyword evidence="5 8" id="KW-0067">ATP-binding</keyword>
<evidence type="ECO:0000256" key="2">
    <source>
        <dbReference type="ARBA" id="ARBA00005417"/>
    </source>
</evidence>
<sequence>MSAEDELLAVRGLRKYHRTAAGIVHAVDGVDIGIATGEVLGLVGESGCGKSTLGRTLNGLDAAEAGSIRFQGAELVGLGRRALRPHRREMQMVFQDPFGSLNPRDSIGTILQDPLRVHGVGTRAERRDMAAALLERVGLRATDLDRYPHEFSGGQRQRISIARAIALRPRLVICDEAVSALDVSIQAQIVNLLRSLQVEFGLSYLFISHDLAVVGYLSDRIAVMYLGRIVEIGRKGSMLREPRHPYTRALFSALPGRGGSRADRQALRGEPPSPLNPPQGCRFHPRCPVAVDRCRVDVPVMRELAEGHAAACHLAA</sequence>
<evidence type="ECO:0000256" key="1">
    <source>
        <dbReference type="ARBA" id="ARBA00004417"/>
    </source>
</evidence>
<comment type="similarity">
    <text evidence="2">Belongs to the ABC transporter superfamily.</text>
</comment>
<evidence type="ECO:0000256" key="6">
    <source>
        <dbReference type="SAM" id="MobiDB-lite"/>
    </source>
</evidence>
<dbReference type="SMART" id="SM00382">
    <property type="entry name" value="AAA"/>
    <property type="match status" value="1"/>
</dbReference>
<dbReference type="Pfam" id="PF00005">
    <property type="entry name" value="ABC_tran"/>
    <property type="match status" value="1"/>
</dbReference>
<dbReference type="GO" id="GO:0005524">
    <property type="term" value="F:ATP binding"/>
    <property type="evidence" value="ECO:0007669"/>
    <property type="project" value="UniProtKB-KW"/>
</dbReference>
<reference evidence="8 9" key="1">
    <citation type="submission" date="2022-06" db="EMBL/GenBank/DDBJ databases">
        <title>Roseomonas CN29.</title>
        <authorList>
            <person name="Cheng Y."/>
            <person name="He X."/>
        </authorList>
    </citation>
    <scope>NUCLEOTIDE SEQUENCE [LARGE SCALE GENOMIC DNA]</scope>
    <source>
        <strain evidence="8 9">CN29</strain>
    </source>
</reference>
<dbReference type="InterPro" id="IPR003439">
    <property type="entry name" value="ABC_transporter-like_ATP-bd"/>
</dbReference>
<dbReference type="Pfam" id="PF08352">
    <property type="entry name" value="oligo_HPY"/>
    <property type="match status" value="1"/>
</dbReference>
<organism evidence="8 9">
    <name type="scientific">Roseomonas populi</name>
    <dbReference type="NCBI Taxonomy" id="3121582"/>
    <lineage>
        <taxon>Bacteria</taxon>
        <taxon>Pseudomonadati</taxon>
        <taxon>Pseudomonadota</taxon>
        <taxon>Alphaproteobacteria</taxon>
        <taxon>Acetobacterales</taxon>
        <taxon>Roseomonadaceae</taxon>
        <taxon>Roseomonas</taxon>
    </lineage>
</organism>
<protein>
    <submittedName>
        <fullName evidence="8">ATP-binding cassette domain-containing protein</fullName>
    </submittedName>
</protein>
<evidence type="ECO:0000256" key="3">
    <source>
        <dbReference type="ARBA" id="ARBA00022448"/>
    </source>
</evidence>
<keyword evidence="4" id="KW-0547">Nucleotide-binding</keyword>
<dbReference type="PROSITE" id="PS00211">
    <property type="entry name" value="ABC_TRANSPORTER_1"/>
    <property type="match status" value="1"/>
</dbReference>
<gene>
    <name evidence="8" type="ORF">NRP21_17415</name>
</gene>
<name>A0ABT1X9M9_9PROT</name>
<keyword evidence="3" id="KW-0813">Transport</keyword>
<evidence type="ECO:0000256" key="4">
    <source>
        <dbReference type="ARBA" id="ARBA00022741"/>
    </source>
</evidence>
<feature type="region of interest" description="Disordered" evidence="6">
    <location>
        <begin position="255"/>
        <end position="279"/>
    </location>
</feature>
<evidence type="ECO:0000313" key="9">
    <source>
        <dbReference type="Proteomes" id="UP001524642"/>
    </source>
</evidence>
<keyword evidence="9" id="KW-1185">Reference proteome</keyword>
<comment type="subcellular location">
    <subcellularLocation>
        <location evidence="1">Cell inner membrane</location>
        <topology evidence="1">Peripheral membrane protein</topology>
    </subcellularLocation>
</comment>
<proteinExistence type="inferred from homology"/>
<dbReference type="RefSeq" id="WP_257717502.1">
    <property type="nucleotide sequence ID" value="NZ_JANJOU010000016.1"/>
</dbReference>
<comment type="caution">
    <text evidence="8">The sequence shown here is derived from an EMBL/GenBank/DDBJ whole genome shotgun (WGS) entry which is preliminary data.</text>
</comment>
<dbReference type="InterPro" id="IPR003593">
    <property type="entry name" value="AAA+_ATPase"/>
</dbReference>
<dbReference type="PROSITE" id="PS50893">
    <property type="entry name" value="ABC_TRANSPORTER_2"/>
    <property type="match status" value="1"/>
</dbReference>
<evidence type="ECO:0000259" key="7">
    <source>
        <dbReference type="PROSITE" id="PS50893"/>
    </source>
</evidence>
<evidence type="ECO:0000256" key="5">
    <source>
        <dbReference type="ARBA" id="ARBA00022840"/>
    </source>
</evidence>
<dbReference type="Gene3D" id="3.40.50.300">
    <property type="entry name" value="P-loop containing nucleotide triphosphate hydrolases"/>
    <property type="match status" value="1"/>
</dbReference>
<dbReference type="InterPro" id="IPR013563">
    <property type="entry name" value="Oligopep_ABC_C"/>
</dbReference>
<dbReference type="Proteomes" id="UP001524642">
    <property type="component" value="Unassembled WGS sequence"/>
</dbReference>
<accession>A0ABT1X9M9</accession>
<dbReference type="EMBL" id="JANJOU010000016">
    <property type="protein sequence ID" value="MCR0983837.1"/>
    <property type="molecule type" value="Genomic_DNA"/>
</dbReference>
<dbReference type="PANTHER" id="PTHR43776:SF7">
    <property type="entry name" value="D,D-DIPEPTIDE TRANSPORT ATP-BINDING PROTEIN DDPF-RELATED"/>
    <property type="match status" value="1"/>
</dbReference>
<dbReference type="InterPro" id="IPR050319">
    <property type="entry name" value="ABC_transp_ATP-bind"/>
</dbReference>
<dbReference type="CDD" id="cd03257">
    <property type="entry name" value="ABC_NikE_OppD_transporters"/>
    <property type="match status" value="1"/>
</dbReference>
<dbReference type="InterPro" id="IPR017871">
    <property type="entry name" value="ABC_transporter-like_CS"/>
</dbReference>
<dbReference type="NCBIfam" id="TIGR01727">
    <property type="entry name" value="oligo_HPY"/>
    <property type="match status" value="1"/>
</dbReference>
<dbReference type="PANTHER" id="PTHR43776">
    <property type="entry name" value="TRANSPORT ATP-BINDING PROTEIN"/>
    <property type="match status" value="1"/>
</dbReference>
<feature type="domain" description="ABC transporter" evidence="7">
    <location>
        <begin position="8"/>
        <end position="251"/>
    </location>
</feature>
<dbReference type="SUPFAM" id="SSF52540">
    <property type="entry name" value="P-loop containing nucleoside triphosphate hydrolases"/>
    <property type="match status" value="1"/>
</dbReference>